<evidence type="ECO:0000256" key="9">
    <source>
        <dbReference type="ARBA" id="ARBA00047450"/>
    </source>
</evidence>
<feature type="domain" description="Peptidase M20 dimerisation" evidence="27">
    <location>
        <begin position="254"/>
        <end position="390"/>
    </location>
</feature>
<evidence type="ECO:0000256" key="22">
    <source>
        <dbReference type="ARBA" id="ARBA00048827"/>
    </source>
</evidence>
<dbReference type="GO" id="GO:0005576">
    <property type="term" value="C:extracellular region"/>
    <property type="evidence" value="ECO:0007669"/>
    <property type="project" value="UniProtKB-ARBA"/>
</dbReference>
<dbReference type="GO" id="GO:0004046">
    <property type="term" value="F:aminoacylase activity"/>
    <property type="evidence" value="ECO:0007669"/>
    <property type="project" value="UniProtKB-EC"/>
</dbReference>
<evidence type="ECO:0000256" key="1">
    <source>
        <dbReference type="ARBA" id="ARBA00004872"/>
    </source>
</evidence>
<comment type="catalytic activity">
    <reaction evidence="12">
        <text>N-(9Z-octadecenoyl)-L-tyrosine + H2O = L-tyrosine + (9Z)-octadecenoate</text>
        <dbReference type="Rhea" id="RHEA:64184"/>
        <dbReference type="ChEBI" id="CHEBI:15377"/>
        <dbReference type="ChEBI" id="CHEBI:30823"/>
        <dbReference type="ChEBI" id="CHEBI:58315"/>
        <dbReference type="ChEBI" id="CHEBI:149734"/>
    </reaction>
    <physiologicalReaction direction="left-to-right" evidence="12">
        <dbReference type="Rhea" id="RHEA:64185"/>
    </physiologicalReaction>
</comment>
<dbReference type="PANTHER" id="PTHR45962">
    <property type="entry name" value="N-FATTY-ACYL-AMINO ACID SYNTHASE/HYDROLASE PM20D1"/>
    <property type="match status" value="1"/>
</dbReference>
<dbReference type="FunFam" id="1.10.150.900:FF:000003">
    <property type="entry name" value="N-fatty-acyl-amino acid synthase/hydrolase PM20D1"/>
    <property type="match status" value="1"/>
</dbReference>
<evidence type="ECO:0000259" key="27">
    <source>
        <dbReference type="Pfam" id="PF07687"/>
    </source>
</evidence>
<comment type="catalytic activity">
    <reaction evidence="25">
        <text>N-(5Z,8Z,11Z,14Z-eicosatetraenoyl)-L-serine + H2O = (5Z,8Z,11Z,14Z)-eicosatetraenoate + L-serine</text>
        <dbReference type="Rhea" id="RHEA:64116"/>
        <dbReference type="ChEBI" id="CHEBI:15377"/>
        <dbReference type="ChEBI" id="CHEBI:32395"/>
        <dbReference type="ChEBI" id="CHEBI:33384"/>
        <dbReference type="ChEBI" id="CHEBI:149697"/>
    </reaction>
    <physiologicalReaction direction="left-to-right" evidence="25">
        <dbReference type="Rhea" id="RHEA:64117"/>
    </physiologicalReaction>
    <physiologicalReaction direction="right-to-left" evidence="25">
        <dbReference type="Rhea" id="RHEA:64118"/>
    </physiologicalReaction>
</comment>
<evidence type="ECO:0000256" key="5">
    <source>
        <dbReference type="ARBA" id="ARBA00022801"/>
    </source>
</evidence>
<comment type="catalytic activity">
    <reaction evidence="11">
        <text>N-octadecanoyl-L-phenylalanine + H2O = octadecanoate + L-phenylalanine</text>
        <dbReference type="Rhea" id="RHEA:64128"/>
        <dbReference type="ChEBI" id="CHEBI:15377"/>
        <dbReference type="ChEBI" id="CHEBI:25629"/>
        <dbReference type="ChEBI" id="CHEBI:58095"/>
        <dbReference type="ChEBI" id="CHEBI:149700"/>
    </reaction>
    <physiologicalReaction direction="left-to-right" evidence="11">
        <dbReference type="Rhea" id="RHEA:64129"/>
    </physiologicalReaction>
</comment>
<evidence type="ECO:0000256" key="15">
    <source>
        <dbReference type="ARBA" id="ARBA00048145"/>
    </source>
</evidence>
<dbReference type="SUPFAM" id="SSF53187">
    <property type="entry name" value="Zn-dependent exopeptidases"/>
    <property type="match status" value="1"/>
</dbReference>
<comment type="catalytic activity">
    <reaction evidence="13">
        <text>(5Z,8Z,11Z,14Z)-eicosatetraenoate + L-phenylalanine = N-(5Z,8Z,11Z,14Z-eicosatetraenoyl)-L-phenylalanine + H2O</text>
        <dbReference type="Rhea" id="RHEA:51312"/>
        <dbReference type="ChEBI" id="CHEBI:15377"/>
        <dbReference type="ChEBI" id="CHEBI:32395"/>
        <dbReference type="ChEBI" id="CHEBI:58095"/>
        <dbReference type="ChEBI" id="CHEBI:134022"/>
    </reaction>
    <physiologicalReaction direction="left-to-right" evidence="13">
        <dbReference type="Rhea" id="RHEA:51313"/>
    </physiologicalReaction>
    <physiologicalReaction direction="right-to-left" evidence="13">
        <dbReference type="Rhea" id="RHEA:51314"/>
    </physiologicalReaction>
</comment>
<evidence type="ECO:0000256" key="16">
    <source>
        <dbReference type="ARBA" id="ARBA00048380"/>
    </source>
</evidence>
<evidence type="ECO:0000256" key="6">
    <source>
        <dbReference type="ARBA" id="ARBA00022833"/>
    </source>
</evidence>
<keyword evidence="28" id="KW-0121">Carboxypeptidase</keyword>
<evidence type="ECO:0000256" key="10">
    <source>
        <dbReference type="ARBA" id="ARBA00047567"/>
    </source>
</evidence>
<comment type="catalytic activity">
    <reaction evidence="18">
        <text>an N-acyl-L-amino acid + H2O = an L-alpha-amino acid + a carboxylate</text>
        <dbReference type="Rhea" id="RHEA:15565"/>
        <dbReference type="ChEBI" id="CHEBI:15377"/>
        <dbReference type="ChEBI" id="CHEBI:29067"/>
        <dbReference type="ChEBI" id="CHEBI:59869"/>
        <dbReference type="ChEBI" id="CHEBI:59874"/>
        <dbReference type="EC" id="3.5.1.14"/>
    </reaction>
    <physiologicalReaction direction="left-to-right" evidence="18">
        <dbReference type="Rhea" id="RHEA:15566"/>
    </physiologicalReaction>
    <physiologicalReaction direction="right-to-left" evidence="18">
        <dbReference type="Rhea" id="RHEA:15567"/>
    </physiologicalReaction>
</comment>
<comment type="caution">
    <text evidence="28">The sequence shown here is derived from an EMBL/GenBank/DDBJ whole genome shotgun (WGS) entry which is preliminary data.</text>
</comment>
<comment type="catalytic activity">
    <reaction evidence="20">
        <text>N-(9Z-octadecenoyl)-L-glutamine + H2O = L-glutamine + (9Z)-octadecenoate</text>
        <dbReference type="Rhea" id="RHEA:51356"/>
        <dbReference type="ChEBI" id="CHEBI:15377"/>
        <dbReference type="ChEBI" id="CHEBI:30823"/>
        <dbReference type="ChEBI" id="CHEBI:58359"/>
        <dbReference type="ChEBI" id="CHEBI:134033"/>
    </reaction>
    <physiologicalReaction direction="left-to-right" evidence="20">
        <dbReference type="Rhea" id="RHEA:51357"/>
    </physiologicalReaction>
</comment>
<dbReference type="Pfam" id="PF01546">
    <property type="entry name" value="Peptidase_M20"/>
    <property type="match status" value="1"/>
</dbReference>
<comment type="catalytic activity">
    <reaction evidence="9">
        <text>(9Z)-octadecenoate + glycine = N-(9Z-octadecenoyl)glycine + H2O</text>
        <dbReference type="Rhea" id="RHEA:51316"/>
        <dbReference type="ChEBI" id="CHEBI:15377"/>
        <dbReference type="ChEBI" id="CHEBI:30823"/>
        <dbReference type="ChEBI" id="CHEBI:57305"/>
        <dbReference type="ChEBI" id="CHEBI:133992"/>
    </reaction>
    <physiologicalReaction direction="right-to-left" evidence="9">
        <dbReference type="Rhea" id="RHEA:51318"/>
    </physiologicalReaction>
</comment>
<evidence type="ECO:0000256" key="12">
    <source>
        <dbReference type="ARBA" id="ARBA00047866"/>
    </source>
</evidence>
<evidence type="ECO:0000256" key="11">
    <source>
        <dbReference type="ARBA" id="ARBA00047723"/>
    </source>
</evidence>
<evidence type="ECO:0000256" key="3">
    <source>
        <dbReference type="ARBA" id="ARBA00022670"/>
    </source>
</evidence>
<reference evidence="28 29" key="1">
    <citation type="journal article" date="2018" name="Sci. Rep.">
        <title>Genomic signatures of local adaptation to the degree of environmental predictability in rotifers.</title>
        <authorList>
            <person name="Franch-Gras L."/>
            <person name="Hahn C."/>
            <person name="Garcia-Roger E.M."/>
            <person name="Carmona M.J."/>
            <person name="Serra M."/>
            <person name="Gomez A."/>
        </authorList>
    </citation>
    <scope>NUCLEOTIDE SEQUENCE [LARGE SCALE GENOMIC DNA]</scope>
    <source>
        <strain evidence="28">HYR1</strain>
    </source>
</reference>
<sequence length="515" mass="58773">MKIITKIINSNNKTMKKIFACLSILFSLFFLFLVYRAYVVNQPCKHQIKIVESASKFQINNEILNRFKNSLKIQTVSYGQNNQNFSALKDFISFIQTEFSDIEAYKYAKLDIINNYSLLYKIQGSDLALKPYLLAAHFDVVPADGQNDNWKFDPFSATTDEGFIYGRGTLDDKSSMLGQLEALRIFLKKNGQPRRTIYLAYGHDEEASGYQGAKSIAKFLGNTTLEFVLDEGTMIVEKVFKGLDTPLAYIGSTEKGYLTVKFFVNTTGGHSSMPNPEESAIFIVADAISKMKKNKHPSFLGYGPETTLLTRIATNLGFIKRVLLSNIWIFRPAIEFILSMNPTTDSLLRTTTAVTIVRSGVKENVLPSYAEFYVNHRIHSLQSCKEVLDYDLAVINDKRINYEIIDCSEPIKTSSIESLGYSIIEHTTYQIFPGVSAVPSIMIALTDSRFYTNLTENIYRYLPIRLLNEDLKRYHGVDERITTQGYEDMINFYYLIFKNTDDAHLDKTRELRNEL</sequence>
<comment type="catalytic activity">
    <reaction evidence="16">
        <text>N-(9Z-octadecenoyl)-L-asparagine + H2O = L-asparagine + (9Z)-octadecenoate</text>
        <dbReference type="Rhea" id="RHEA:64136"/>
        <dbReference type="ChEBI" id="CHEBI:15377"/>
        <dbReference type="ChEBI" id="CHEBI:30823"/>
        <dbReference type="ChEBI" id="CHEBI:58048"/>
        <dbReference type="ChEBI" id="CHEBI:149730"/>
    </reaction>
    <physiologicalReaction direction="left-to-right" evidence="16">
        <dbReference type="Rhea" id="RHEA:64137"/>
    </physiologicalReaction>
</comment>
<evidence type="ECO:0000256" key="19">
    <source>
        <dbReference type="ARBA" id="ARBA00048597"/>
    </source>
</evidence>
<evidence type="ECO:0000256" key="17">
    <source>
        <dbReference type="ARBA" id="ARBA00048402"/>
    </source>
</evidence>
<comment type="catalytic activity">
    <reaction evidence="10">
        <text>N-(4Z,7Z,10Z,13Z,16Z,19Z-docosahexaenoyl)-L-phenylalanine + H2O = (4Z,7Z,10Z,13Z,16Z,19Z)-docosahexaenoate + L-phenylalanine</text>
        <dbReference type="Rhea" id="RHEA:64132"/>
        <dbReference type="ChEBI" id="CHEBI:15377"/>
        <dbReference type="ChEBI" id="CHEBI:58095"/>
        <dbReference type="ChEBI" id="CHEBI:77016"/>
        <dbReference type="ChEBI" id="CHEBI:149701"/>
    </reaction>
    <physiologicalReaction direction="left-to-right" evidence="10">
        <dbReference type="Rhea" id="RHEA:64133"/>
    </physiologicalReaction>
</comment>
<comment type="similarity">
    <text evidence="2">Belongs to the peptidase M20A family.</text>
</comment>
<evidence type="ECO:0000256" key="7">
    <source>
        <dbReference type="ARBA" id="ARBA00034698"/>
    </source>
</evidence>
<comment type="catalytic activity">
    <reaction evidence="26">
        <text>N-(9Z-octadecenoyl)-L-lysine + H2O = L-lysine + (9Z)-octadecenoate</text>
        <dbReference type="Rhea" id="RHEA:64192"/>
        <dbReference type="ChEBI" id="CHEBI:15377"/>
        <dbReference type="ChEBI" id="CHEBI:30823"/>
        <dbReference type="ChEBI" id="CHEBI:32551"/>
        <dbReference type="ChEBI" id="CHEBI:149731"/>
    </reaction>
    <physiologicalReaction direction="left-to-right" evidence="26">
        <dbReference type="Rhea" id="RHEA:64193"/>
    </physiologicalReaction>
</comment>
<comment type="catalytic activity">
    <reaction evidence="14">
        <text>N-hexadecanoyl-L-phenylalanine + H2O = hexadecanoate + L-phenylalanine</text>
        <dbReference type="Rhea" id="RHEA:64124"/>
        <dbReference type="ChEBI" id="CHEBI:7896"/>
        <dbReference type="ChEBI" id="CHEBI:15377"/>
        <dbReference type="ChEBI" id="CHEBI:58095"/>
        <dbReference type="ChEBI" id="CHEBI:149699"/>
    </reaction>
    <physiologicalReaction direction="left-to-right" evidence="14">
        <dbReference type="Rhea" id="RHEA:64125"/>
    </physiologicalReaction>
</comment>
<evidence type="ECO:0000256" key="24">
    <source>
        <dbReference type="ARBA" id="ARBA00048879"/>
    </source>
</evidence>
<dbReference type="Pfam" id="PF07687">
    <property type="entry name" value="M20_dimer"/>
    <property type="match status" value="1"/>
</dbReference>
<comment type="catalytic activity">
    <reaction evidence="22">
        <text>N-(9Z-octadecenoyl)-L-leucine + H2O = L-leucine + (9Z)-octadecenoate</text>
        <dbReference type="Rhea" id="RHEA:51360"/>
        <dbReference type="ChEBI" id="CHEBI:15377"/>
        <dbReference type="ChEBI" id="CHEBI:30823"/>
        <dbReference type="ChEBI" id="CHEBI:57427"/>
        <dbReference type="ChEBI" id="CHEBI:134035"/>
    </reaction>
    <physiologicalReaction direction="left-to-right" evidence="22">
        <dbReference type="Rhea" id="RHEA:51361"/>
    </physiologicalReaction>
    <physiologicalReaction direction="right-to-left" evidence="22">
        <dbReference type="Rhea" id="RHEA:51362"/>
    </physiologicalReaction>
</comment>
<dbReference type="EMBL" id="REGN01012289">
    <property type="protein sequence ID" value="RMZ96294.1"/>
    <property type="molecule type" value="Genomic_DNA"/>
</dbReference>
<dbReference type="InterPro" id="IPR011650">
    <property type="entry name" value="Peptidase_M20_dimer"/>
</dbReference>
<protein>
    <submittedName>
        <fullName evidence="28">Putative carboxypeptidase PM20D1</fullName>
    </submittedName>
</protein>
<keyword evidence="6" id="KW-0862">Zinc</keyword>
<dbReference type="Gene3D" id="1.10.150.900">
    <property type="match status" value="1"/>
</dbReference>
<dbReference type="Proteomes" id="UP000276133">
    <property type="component" value="Unassembled WGS sequence"/>
</dbReference>
<organism evidence="28 29">
    <name type="scientific">Brachionus plicatilis</name>
    <name type="common">Marine rotifer</name>
    <name type="synonym">Brachionus muelleri</name>
    <dbReference type="NCBI Taxonomy" id="10195"/>
    <lineage>
        <taxon>Eukaryota</taxon>
        <taxon>Metazoa</taxon>
        <taxon>Spiralia</taxon>
        <taxon>Gnathifera</taxon>
        <taxon>Rotifera</taxon>
        <taxon>Eurotatoria</taxon>
        <taxon>Monogononta</taxon>
        <taxon>Pseudotrocha</taxon>
        <taxon>Ploima</taxon>
        <taxon>Brachionidae</taxon>
        <taxon>Brachionus</taxon>
    </lineage>
</organism>
<keyword evidence="5" id="KW-0378">Hydrolase</keyword>
<dbReference type="InterPro" id="IPR002933">
    <property type="entry name" value="Peptidase_M20"/>
</dbReference>
<dbReference type="STRING" id="10195.A0A3M7PC45"/>
<comment type="catalytic activity">
    <reaction evidence="17">
        <text>N-(5Z,8Z,11Z,14Z)-eicosatetraenoyl-glycine + H2O = (5Z,8Z,11Z,14Z)-eicosatetraenoate + glycine</text>
        <dbReference type="Rhea" id="RHEA:64108"/>
        <dbReference type="ChEBI" id="CHEBI:15377"/>
        <dbReference type="ChEBI" id="CHEBI:32395"/>
        <dbReference type="ChEBI" id="CHEBI:57305"/>
        <dbReference type="ChEBI" id="CHEBI:59002"/>
    </reaction>
    <physiologicalReaction direction="left-to-right" evidence="17">
        <dbReference type="Rhea" id="RHEA:64109"/>
    </physiologicalReaction>
    <physiologicalReaction direction="right-to-left" evidence="17">
        <dbReference type="Rhea" id="RHEA:64110"/>
    </physiologicalReaction>
</comment>
<comment type="catalytic activity">
    <reaction evidence="24">
        <text>L-phenylalanine + (9Z)-octadecenoate = N-(9Z-octadecenoyl)-L-phenylalanine + H2O</text>
        <dbReference type="Rhea" id="RHEA:51300"/>
        <dbReference type="ChEBI" id="CHEBI:15377"/>
        <dbReference type="ChEBI" id="CHEBI:30823"/>
        <dbReference type="ChEBI" id="CHEBI:58095"/>
        <dbReference type="ChEBI" id="CHEBI:134020"/>
    </reaction>
    <physiologicalReaction direction="left-to-right" evidence="24">
        <dbReference type="Rhea" id="RHEA:51301"/>
    </physiologicalReaction>
    <physiologicalReaction direction="right-to-left" evidence="24">
        <dbReference type="Rhea" id="RHEA:51302"/>
    </physiologicalReaction>
</comment>
<evidence type="ECO:0000256" key="26">
    <source>
        <dbReference type="ARBA" id="ARBA00049457"/>
    </source>
</evidence>
<comment type="pathway">
    <text evidence="1">Lipid metabolism; fatty acid metabolism.</text>
</comment>
<evidence type="ECO:0000256" key="21">
    <source>
        <dbReference type="ARBA" id="ARBA00048822"/>
    </source>
</evidence>
<comment type="catalytic activity">
    <reaction evidence="19">
        <text>N-(9Z-octadecenoyl)-L-serine + H2O = L-serine + (9Z)-octadecenoate</text>
        <dbReference type="Rhea" id="RHEA:51352"/>
        <dbReference type="ChEBI" id="CHEBI:15377"/>
        <dbReference type="ChEBI" id="CHEBI:30823"/>
        <dbReference type="ChEBI" id="CHEBI:33384"/>
        <dbReference type="ChEBI" id="CHEBI:134031"/>
    </reaction>
    <physiologicalReaction direction="left-to-right" evidence="19">
        <dbReference type="Rhea" id="RHEA:51353"/>
    </physiologicalReaction>
</comment>
<dbReference type="InterPro" id="IPR036264">
    <property type="entry name" value="Bact_exopeptidase_dim_dom"/>
</dbReference>
<gene>
    <name evidence="28" type="ORF">BpHYR1_000999</name>
</gene>
<proteinExistence type="inferred from homology"/>
<evidence type="ECO:0000313" key="28">
    <source>
        <dbReference type="EMBL" id="RMZ96294.1"/>
    </source>
</evidence>
<comment type="catalytic activity">
    <reaction evidence="15">
        <text>N-(9Z-octadecenoyl)-L-methionine + H2O = (9Z)-octadecenoate + L-methionine</text>
        <dbReference type="Rhea" id="RHEA:64144"/>
        <dbReference type="ChEBI" id="CHEBI:15377"/>
        <dbReference type="ChEBI" id="CHEBI:30823"/>
        <dbReference type="ChEBI" id="CHEBI:57844"/>
        <dbReference type="ChEBI" id="CHEBI:149732"/>
    </reaction>
    <physiologicalReaction direction="left-to-right" evidence="15">
        <dbReference type="Rhea" id="RHEA:64145"/>
    </physiologicalReaction>
</comment>
<dbReference type="PANTHER" id="PTHR45962:SF1">
    <property type="entry name" value="N-FATTY-ACYL-AMINO ACID SYNTHASE_HYDROLASE PM20D1"/>
    <property type="match status" value="1"/>
</dbReference>
<dbReference type="GO" id="GO:0004180">
    <property type="term" value="F:carboxypeptidase activity"/>
    <property type="evidence" value="ECO:0007669"/>
    <property type="project" value="UniProtKB-KW"/>
</dbReference>
<evidence type="ECO:0000256" key="4">
    <source>
        <dbReference type="ARBA" id="ARBA00022723"/>
    </source>
</evidence>
<dbReference type="GO" id="GO:0006629">
    <property type="term" value="P:lipid metabolic process"/>
    <property type="evidence" value="ECO:0007669"/>
    <property type="project" value="UniProtKB-ARBA"/>
</dbReference>
<evidence type="ECO:0000256" key="23">
    <source>
        <dbReference type="ARBA" id="ARBA00048840"/>
    </source>
</evidence>
<dbReference type="GO" id="GO:0046872">
    <property type="term" value="F:metal ion binding"/>
    <property type="evidence" value="ECO:0007669"/>
    <property type="project" value="UniProtKB-KW"/>
</dbReference>
<keyword evidence="29" id="KW-1185">Reference proteome</keyword>
<comment type="function">
    <text evidence="8">Secreted enzyme that regulates the endogenous N-fatty acyl amino acid (NAAs) tissue and circulating levels by functioning as a bidirectional NAA synthase/hydrolase. It condenses free fatty acids and free amino acids to generate NAAs and bidirectionally catalyzes the reverse hydrolysis reaction. Some of these NAAs stimulate oxidative metabolism via mitochondrial uncoupling, increasing energy expenditure in a UPC1-independent manner. Thereby, this secreted protein may indirectly regulate whole body energy expenditure. PM20D1 circulates in tight association with both low- and high-density (LDL and HDL,respectively) lipoprotein particles.</text>
</comment>
<keyword evidence="3" id="KW-0645">Protease</keyword>
<dbReference type="SUPFAM" id="SSF55031">
    <property type="entry name" value="Bacterial exopeptidase dimerisation domain"/>
    <property type="match status" value="1"/>
</dbReference>
<evidence type="ECO:0000256" key="13">
    <source>
        <dbReference type="ARBA" id="ARBA00047874"/>
    </source>
</evidence>
<dbReference type="AlphaFoldDB" id="A0A3M7PC45"/>
<dbReference type="GO" id="GO:0043604">
    <property type="term" value="P:amide biosynthetic process"/>
    <property type="evidence" value="ECO:0007669"/>
    <property type="project" value="TreeGrafter"/>
</dbReference>
<comment type="pathway">
    <text evidence="7">Amino-acid metabolism.</text>
</comment>
<evidence type="ECO:0000256" key="14">
    <source>
        <dbReference type="ARBA" id="ARBA00047879"/>
    </source>
</evidence>
<dbReference type="Gene3D" id="3.30.70.360">
    <property type="match status" value="1"/>
</dbReference>
<evidence type="ECO:0000256" key="8">
    <source>
        <dbReference type="ARBA" id="ARBA00046147"/>
    </source>
</evidence>
<name>A0A3M7PC45_BRAPC</name>
<dbReference type="Gene3D" id="3.40.630.10">
    <property type="entry name" value="Zn peptidases"/>
    <property type="match status" value="1"/>
</dbReference>
<accession>A0A3M7PC45</accession>
<evidence type="ECO:0000256" key="2">
    <source>
        <dbReference type="ARBA" id="ARBA00006247"/>
    </source>
</evidence>
<comment type="catalytic activity">
    <reaction evidence="23">
        <text>an N-acyl-aromatic L-alpha-amino acid + H2O = an aromatic L-alpha-amino acid + a carboxylate</text>
        <dbReference type="Rhea" id="RHEA:54184"/>
        <dbReference type="ChEBI" id="CHEBI:15377"/>
        <dbReference type="ChEBI" id="CHEBI:29067"/>
        <dbReference type="ChEBI" id="CHEBI:84824"/>
        <dbReference type="ChEBI" id="CHEBI:138093"/>
        <dbReference type="EC" id="3.5.1.114"/>
    </reaction>
    <physiologicalReaction direction="left-to-right" evidence="23">
        <dbReference type="Rhea" id="RHEA:54185"/>
    </physiologicalReaction>
    <physiologicalReaction direction="right-to-left" evidence="23">
        <dbReference type="Rhea" id="RHEA:54186"/>
    </physiologicalReaction>
</comment>
<evidence type="ECO:0000256" key="18">
    <source>
        <dbReference type="ARBA" id="ARBA00048579"/>
    </source>
</evidence>
<dbReference type="InterPro" id="IPR047177">
    <property type="entry name" value="Pept_M20A"/>
</dbReference>
<dbReference type="OrthoDB" id="3064516at2759"/>
<comment type="catalytic activity">
    <reaction evidence="21">
        <text>N-(9Z-octadecenoyl)-L-tryptophan + H2O = L-tryptophan + (9Z)-octadecenoate</text>
        <dbReference type="Rhea" id="RHEA:64176"/>
        <dbReference type="ChEBI" id="CHEBI:15377"/>
        <dbReference type="ChEBI" id="CHEBI:30823"/>
        <dbReference type="ChEBI" id="CHEBI:57912"/>
        <dbReference type="ChEBI" id="CHEBI:149733"/>
    </reaction>
    <physiologicalReaction direction="left-to-right" evidence="21">
        <dbReference type="Rhea" id="RHEA:64177"/>
    </physiologicalReaction>
</comment>
<dbReference type="GO" id="GO:0006520">
    <property type="term" value="P:amino acid metabolic process"/>
    <property type="evidence" value="ECO:0007669"/>
    <property type="project" value="UniProtKB-ARBA"/>
</dbReference>
<evidence type="ECO:0000313" key="29">
    <source>
        <dbReference type="Proteomes" id="UP000276133"/>
    </source>
</evidence>
<dbReference type="GO" id="GO:1990845">
    <property type="term" value="P:adaptive thermogenesis"/>
    <property type="evidence" value="ECO:0007669"/>
    <property type="project" value="UniProtKB-ARBA"/>
</dbReference>
<dbReference type="GO" id="GO:0043605">
    <property type="term" value="P:amide catabolic process"/>
    <property type="evidence" value="ECO:0007669"/>
    <property type="project" value="UniProtKB-ARBA"/>
</dbReference>
<evidence type="ECO:0000256" key="25">
    <source>
        <dbReference type="ARBA" id="ARBA00049100"/>
    </source>
</evidence>
<dbReference type="GO" id="GO:0006508">
    <property type="term" value="P:proteolysis"/>
    <property type="evidence" value="ECO:0007669"/>
    <property type="project" value="UniProtKB-KW"/>
</dbReference>
<dbReference type="FunFam" id="3.40.630.10:FF:000027">
    <property type="entry name" value="N-fatty-acyl-amino acid synthase/hydrolase PM20D1"/>
    <property type="match status" value="1"/>
</dbReference>
<keyword evidence="4" id="KW-0479">Metal-binding</keyword>
<evidence type="ECO:0000256" key="20">
    <source>
        <dbReference type="ARBA" id="ARBA00048729"/>
    </source>
</evidence>